<accession>A0AAD7F6K3</accession>
<sequence length="110" mass="12273">MSTTDLQSFYRTYIAAINALPPSSGTLAPYLASPVIHNDRHFTPAEYRALILDGSTFTIDELIVDERARKVAARLSIEVVGREKKITENVFYVLNGEGKIQQVWSMVEGV</sequence>
<dbReference type="SUPFAM" id="SSF54427">
    <property type="entry name" value="NTF2-like"/>
    <property type="match status" value="1"/>
</dbReference>
<keyword evidence="2" id="KW-1185">Reference proteome</keyword>
<name>A0AAD7F6K3_9AGAR</name>
<dbReference type="Proteomes" id="UP001221142">
    <property type="component" value="Unassembled WGS sequence"/>
</dbReference>
<evidence type="ECO:0000313" key="1">
    <source>
        <dbReference type="EMBL" id="KAJ7605193.1"/>
    </source>
</evidence>
<reference evidence="1" key="1">
    <citation type="submission" date="2023-03" db="EMBL/GenBank/DDBJ databases">
        <title>Massive genome expansion in bonnet fungi (Mycena s.s.) driven by repeated elements and novel gene families across ecological guilds.</title>
        <authorList>
            <consortium name="Lawrence Berkeley National Laboratory"/>
            <person name="Harder C.B."/>
            <person name="Miyauchi S."/>
            <person name="Viragh M."/>
            <person name="Kuo A."/>
            <person name="Thoen E."/>
            <person name="Andreopoulos B."/>
            <person name="Lu D."/>
            <person name="Skrede I."/>
            <person name="Drula E."/>
            <person name="Henrissat B."/>
            <person name="Morin E."/>
            <person name="Kohler A."/>
            <person name="Barry K."/>
            <person name="LaButti K."/>
            <person name="Morin E."/>
            <person name="Salamov A."/>
            <person name="Lipzen A."/>
            <person name="Mereny Z."/>
            <person name="Hegedus B."/>
            <person name="Baldrian P."/>
            <person name="Stursova M."/>
            <person name="Weitz H."/>
            <person name="Taylor A."/>
            <person name="Grigoriev I.V."/>
            <person name="Nagy L.G."/>
            <person name="Martin F."/>
            <person name="Kauserud H."/>
        </authorList>
    </citation>
    <scope>NUCLEOTIDE SEQUENCE</scope>
    <source>
        <strain evidence="1">9284</strain>
    </source>
</reference>
<gene>
    <name evidence="1" type="ORF">FB45DRAFT_953966</name>
</gene>
<comment type="caution">
    <text evidence="1">The sequence shown here is derived from an EMBL/GenBank/DDBJ whole genome shotgun (WGS) entry which is preliminary data.</text>
</comment>
<protein>
    <recommendedName>
        <fullName evidence="3">SnoaL-like domain-containing protein</fullName>
    </recommendedName>
</protein>
<organism evidence="1 2">
    <name type="scientific">Roridomyces roridus</name>
    <dbReference type="NCBI Taxonomy" id="1738132"/>
    <lineage>
        <taxon>Eukaryota</taxon>
        <taxon>Fungi</taxon>
        <taxon>Dikarya</taxon>
        <taxon>Basidiomycota</taxon>
        <taxon>Agaricomycotina</taxon>
        <taxon>Agaricomycetes</taxon>
        <taxon>Agaricomycetidae</taxon>
        <taxon>Agaricales</taxon>
        <taxon>Marasmiineae</taxon>
        <taxon>Mycenaceae</taxon>
        <taxon>Roridomyces</taxon>
    </lineage>
</organism>
<dbReference type="Gene3D" id="3.10.450.50">
    <property type="match status" value="1"/>
</dbReference>
<dbReference type="InterPro" id="IPR032710">
    <property type="entry name" value="NTF2-like_dom_sf"/>
</dbReference>
<evidence type="ECO:0008006" key="3">
    <source>
        <dbReference type="Google" id="ProtNLM"/>
    </source>
</evidence>
<evidence type="ECO:0000313" key="2">
    <source>
        <dbReference type="Proteomes" id="UP001221142"/>
    </source>
</evidence>
<dbReference type="EMBL" id="JARKIF010000080">
    <property type="protein sequence ID" value="KAJ7605193.1"/>
    <property type="molecule type" value="Genomic_DNA"/>
</dbReference>
<proteinExistence type="predicted"/>
<dbReference type="AlphaFoldDB" id="A0AAD7F6K3"/>